<keyword evidence="7" id="KW-1185">Reference proteome</keyword>
<dbReference type="PANTHER" id="PTHR30121:SF6">
    <property type="entry name" value="SLR6007 PROTEIN"/>
    <property type="match status" value="1"/>
</dbReference>
<dbReference type="Proteomes" id="UP000262882">
    <property type="component" value="Unassembled WGS sequence"/>
</dbReference>
<dbReference type="Gene3D" id="3.40.50.300">
    <property type="entry name" value="P-loop containing nucleotide triphosphate hydrolases"/>
    <property type="match status" value="2"/>
</dbReference>
<keyword evidence="2" id="KW-1133">Transmembrane helix</keyword>
<comment type="caution">
    <text evidence="6">The sequence shown here is derived from an EMBL/GenBank/DDBJ whole genome shotgun (WGS) entry which is preliminary data.</text>
</comment>
<reference evidence="6 7" key="1">
    <citation type="submission" date="2018-08" db="EMBL/GenBank/DDBJ databases">
        <title>Actinomadura spongicola sp. nov., isolated from marine sponge Leucetta chagosensis.</title>
        <authorList>
            <person name="Li L."/>
            <person name="Lin H.W."/>
        </authorList>
    </citation>
    <scope>NUCLEOTIDE SEQUENCE [LARGE SCALE GENOMIC DNA]</scope>
    <source>
        <strain evidence="6 7">LHW52907</strain>
    </source>
</reference>
<dbReference type="InterPro" id="IPR032689">
    <property type="entry name" value="TraG-D_C"/>
</dbReference>
<keyword evidence="2" id="KW-0812">Transmembrane</keyword>
<proteinExistence type="predicted"/>
<evidence type="ECO:0000313" key="6">
    <source>
        <dbReference type="EMBL" id="RFS81513.1"/>
    </source>
</evidence>
<feature type="region of interest" description="Disordered" evidence="1">
    <location>
        <begin position="1"/>
        <end position="29"/>
    </location>
</feature>
<feature type="transmembrane region" description="Helical" evidence="2">
    <location>
        <begin position="51"/>
        <end position="70"/>
    </location>
</feature>
<gene>
    <name evidence="6" type="ORF">D0T12_31690</name>
</gene>
<dbReference type="Pfam" id="PF26449">
    <property type="entry name" value="DUF8128"/>
    <property type="match status" value="1"/>
</dbReference>
<feature type="compositionally biased region" description="Pro residues" evidence="1">
    <location>
        <begin position="19"/>
        <end position="28"/>
    </location>
</feature>
<evidence type="ECO:0000259" key="4">
    <source>
        <dbReference type="Pfam" id="PF12696"/>
    </source>
</evidence>
<feature type="region of interest" description="Disordered" evidence="1">
    <location>
        <begin position="416"/>
        <end position="437"/>
    </location>
</feature>
<evidence type="ECO:0000256" key="2">
    <source>
        <dbReference type="SAM" id="Phobius"/>
    </source>
</evidence>
<feature type="region of interest" description="Disordered" evidence="1">
    <location>
        <begin position="830"/>
        <end position="866"/>
    </location>
</feature>
<protein>
    <submittedName>
        <fullName evidence="6">DUF87 domain-containing protein</fullName>
    </submittedName>
</protein>
<dbReference type="EMBL" id="QVNQ01000013">
    <property type="protein sequence ID" value="RFS81513.1"/>
    <property type="molecule type" value="Genomic_DNA"/>
</dbReference>
<feature type="domain" description="Helicase HerA central" evidence="3">
    <location>
        <begin position="450"/>
        <end position="522"/>
    </location>
</feature>
<dbReference type="SUPFAM" id="SSF52540">
    <property type="entry name" value="P-loop containing nucleoside triphosphate hydrolases"/>
    <property type="match status" value="1"/>
</dbReference>
<accession>A0A372G8X2</accession>
<evidence type="ECO:0000256" key="1">
    <source>
        <dbReference type="SAM" id="MobiDB-lite"/>
    </source>
</evidence>
<dbReference type="PANTHER" id="PTHR30121">
    <property type="entry name" value="UNCHARACTERIZED PROTEIN YJGR-RELATED"/>
    <property type="match status" value="1"/>
</dbReference>
<organism evidence="6 7">
    <name type="scientific">Actinomadura spongiicola</name>
    <dbReference type="NCBI Taxonomy" id="2303421"/>
    <lineage>
        <taxon>Bacteria</taxon>
        <taxon>Bacillati</taxon>
        <taxon>Actinomycetota</taxon>
        <taxon>Actinomycetes</taxon>
        <taxon>Streptosporangiales</taxon>
        <taxon>Thermomonosporaceae</taxon>
        <taxon>Actinomadura</taxon>
    </lineage>
</organism>
<dbReference type="Pfam" id="PF01935">
    <property type="entry name" value="DUF87"/>
    <property type="match status" value="1"/>
</dbReference>
<feature type="compositionally biased region" description="Low complexity" evidence="1">
    <location>
        <begin position="321"/>
        <end position="337"/>
    </location>
</feature>
<evidence type="ECO:0000259" key="5">
    <source>
        <dbReference type="Pfam" id="PF26449"/>
    </source>
</evidence>
<feature type="compositionally biased region" description="Pro residues" evidence="1">
    <location>
        <begin position="856"/>
        <end position="866"/>
    </location>
</feature>
<dbReference type="InterPro" id="IPR027417">
    <property type="entry name" value="P-loop_NTPase"/>
</dbReference>
<feature type="domain" description="DUF8128" evidence="5">
    <location>
        <begin position="86"/>
        <end position="275"/>
    </location>
</feature>
<name>A0A372G8X2_9ACTN</name>
<keyword evidence="2" id="KW-0472">Membrane</keyword>
<feature type="region of interest" description="Disordered" evidence="1">
    <location>
        <begin position="321"/>
        <end position="345"/>
    </location>
</feature>
<feature type="domain" description="TraD/TraG TraM recognition site" evidence="4">
    <location>
        <begin position="705"/>
        <end position="773"/>
    </location>
</feature>
<dbReference type="InterPro" id="IPR051162">
    <property type="entry name" value="T4SS_component"/>
</dbReference>
<dbReference type="Pfam" id="PF12696">
    <property type="entry name" value="TraG-D_C"/>
    <property type="match status" value="1"/>
</dbReference>
<evidence type="ECO:0000313" key="7">
    <source>
        <dbReference type="Proteomes" id="UP000262882"/>
    </source>
</evidence>
<dbReference type="InterPro" id="IPR058441">
    <property type="entry name" value="DUF8128"/>
</dbReference>
<feature type="compositionally biased region" description="Basic and acidic residues" evidence="1">
    <location>
        <begin position="844"/>
        <end position="855"/>
    </location>
</feature>
<dbReference type="AlphaFoldDB" id="A0A372G8X2"/>
<dbReference type="InterPro" id="IPR002789">
    <property type="entry name" value="HerA_central"/>
</dbReference>
<sequence>MSLVRLRPSQNACQSRSPRPSPTEPPGAPFLRDPDAFIHSLIHRAENFVGSYGWLCGALLVCAVTAFLTVRHWRWRRRHDRLAEGARQITVLPPPEVDPDAAHELWANLLGLLRPAYKRLLTGQPHLAWEYAWDTAAVQIRLWVPGTVPLGFIERAIEAAWPAARTETAPASASPLPTGAVAVGGRLRMARPDWLPLRADHRADPLRALVGAASGLSPGQRAIVQICARPATGRRLAKAHRAAAALRGSTASQQPWGWLFDLITPSAAARRPTTSAYMAHPERATEVRAILDKAREPQWEMTISYALAISPDTVPVTTLDTAAKSSSTTSSSDGTVTPRQGDRAVRRELRRGLRGRAHAIASAYALYAGHNYLRRHRLWHPETMLARRWMRRGDLCSVTELAALAHLPWDSAVPGLSRAGSKAVPPPPGIATPGPDAKQLGVSDAGIVRPVALGVAEARHHMHVLGATGSGKSTLMTHMILADAQAGRGAVVIDPKGDLIVDLLARLPEHAADKVVLFDPDQRRRPALNVLQGPDAHLASDNLVGIFHRIYKDFWGPRTDDILRSACLTLWHAPDATLADIPRLLADPAYRAPYTARVRDPILADFWAWYDNLSPGARAHATGPVLNKLRAFLLRDFIRSTLGSGTSTFDPTTVLDGGLLLIRAPKGILGADACAVFGSLMLAKIWETVSNRTRHGQSARADSALYVDECHNFLTLPHGLADLLAEARAYRLSVVLAHQDLAQLSRELREAISANARNKVFFAVSPEDARTLERHMAPNLSQHDLAHLDAFQAGTRLIVDAAETSAFTLRTRPLPPAVPGRAKLIRRVSAETYGARPQQRPHRARADDPRADPRAEPPPAPDATSI</sequence>
<evidence type="ECO:0000259" key="3">
    <source>
        <dbReference type="Pfam" id="PF01935"/>
    </source>
</evidence>
<dbReference type="CDD" id="cd01127">
    <property type="entry name" value="TrwB_TraG_TraD_VirD4"/>
    <property type="match status" value="2"/>
</dbReference>